<gene>
    <name evidence="2" type="ordered locus">RPC_4044</name>
</gene>
<feature type="compositionally biased region" description="Basic residues" evidence="1">
    <location>
        <begin position="1"/>
        <end position="14"/>
    </location>
</feature>
<dbReference type="STRING" id="316056.RPC_4044"/>
<protein>
    <submittedName>
        <fullName evidence="2">Uncharacterized protein</fullName>
    </submittedName>
</protein>
<reference evidence="2" key="1">
    <citation type="submission" date="2006-03" db="EMBL/GenBank/DDBJ databases">
        <title>Complete sequence of Rhodopseudomonas palustris BisB18.</title>
        <authorList>
            <consortium name="US DOE Joint Genome Institute"/>
            <person name="Copeland A."/>
            <person name="Lucas S."/>
            <person name="Lapidus A."/>
            <person name="Barry K."/>
            <person name="Detter J.C."/>
            <person name="Glavina del Rio T."/>
            <person name="Hammon N."/>
            <person name="Israni S."/>
            <person name="Dalin E."/>
            <person name="Tice H."/>
            <person name="Pitluck S."/>
            <person name="Chain P."/>
            <person name="Malfatti S."/>
            <person name="Shin M."/>
            <person name="Vergez L."/>
            <person name="Schmutz J."/>
            <person name="Larimer F."/>
            <person name="Land M."/>
            <person name="Hauser L."/>
            <person name="Pelletier D.A."/>
            <person name="Kyrpides N."/>
            <person name="Anderson I."/>
            <person name="Oda Y."/>
            <person name="Harwood C.S."/>
            <person name="Richardson P."/>
        </authorList>
    </citation>
    <scope>NUCLEOTIDE SEQUENCE [LARGE SCALE GENOMIC DNA]</scope>
    <source>
        <strain evidence="2">BisB18</strain>
    </source>
</reference>
<evidence type="ECO:0000313" key="2">
    <source>
        <dbReference type="EMBL" id="ABD89570.1"/>
    </source>
</evidence>
<dbReference type="EMBL" id="CP000301">
    <property type="protein sequence ID" value="ABD89570.1"/>
    <property type="molecule type" value="Genomic_DNA"/>
</dbReference>
<dbReference type="AlphaFoldDB" id="Q20Z66"/>
<dbReference type="KEGG" id="rpc:RPC_4044"/>
<sequence length="157" mass="18016">MRTRSFRRTGTRRNGRLDSDMTKAPPTAILNSSLPSSFRQIRLELAREPGHPEGEAGIAYIVIAPLDDNGRIDPEQWKKHRDACRVARFRPDEDDRRGHLIHRPGGSWAFQYDITGDPRPDETGYHFQDECFVQDEYVSINDSGKMHTFRVVSVAHL</sequence>
<feature type="region of interest" description="Disordered" evidence="1">
    <location>
        <begin position="1"/>
        <end position="25"/>
    </location>
</feature>
<proteinExistence type="predicted"/>
<dbReference type="eggNOG" id="ENOG5032TAA">
    <property type="taxonomic scope" value="Bacteria"/>
</dbReference>
<evidence type="ECO:0000256" key="1">
    <source>
        <dbReference type="SAM" id="MobiDB-lite"/>
    </source>
</evidence>
<accession>Q20Z66</accession>
<organism evidence="2">
    <name type="scientific">Rhodopseudomonas palustris (strain BisB18)</name>
    <dbReference type="NCBI Taxonomy" id="316056"/>
    <lineage>
        <taxon>Bacteria</taxon>
        <taxon>Pseudomonadati</taxon>
        <taxon>Pseudomonadota</taxon>
        <taxon>Alphaproteobacteria</taxon>
        <taxon>Hyphomicrobiales</taxon>
        <taxon>Nitrobacteraceae</taxon>
        <taxon>Rhodopseudomonas</taxon>
    </lineage>
</organism>
<dbReference type="HOGENOM" id="CLU_132607_0_0_5"/>
<name>Q20Z66_RHOPB</name>